<evidence type="ECO:0000313" key="13">
    <source>
        <dbReference type="EMBL" id="KDR09345.1"/>
    </source>
</evidence>
<evidence type="ECO:0000256" key="3">
    <source>
        <dbReference type="ARBA" id="ARBA00022516"/>
    </source>
</evidence>
<dbReference type="Pfam" id="PF07993">
    <property type="entry name" value="NAD_binding_4"/>
    <property type="match status" value="1"/>
</dbReference>
<dbReference type="PANTHER" id="PTHR11011:SF60">
    <property type="entry name" value="FATTY ACYL-COA REDUCTASE-RELATED"/>
    <property type="match status" value="1"/>
</dbReference>
<feature type="domain" description="Fatty acyl-CoA reductase C-terminal" evidence="11">
    <location>
        <begin position="378"/>
        <end position="470"/>
    </location>
</feature>
<keyword evidence="8 10" id="KW-0472">Membrane</keyword>
<dbReference type="InterPro" id="IPR033640">
    <property type="entry name" value="FAR_C"/>
</dbReference>
<evidence type="ECO:0000256" key="8">
    <source>
        <dbReference type="ARBA" id="ARBA00023136"/>
    </source>
</evidence>
<dbReference type="PANTHER" id="PTHR11011">
    <property type="entry name" value="MALE STERILITY PROTEIN 2-RELATED"/>
    <property type="match status" value="1"/>
</dbReference>
<evidence type="ECO:0000256" key="4">
    <source>
        <dbReference type="ARBA" id="ARBA00022692"/>
    </source>
</evidence>
<proteinExistence type="inferred from homology"/>
<keyword evidence="3 10" id="KW-0444">Lipid biosynthesis</keyword>
<evidence type="ECO:0000256" key="5">
    <source>
        <dbReference type="ARBA" id="ARBA00022857"/>
    </source>
</evidence>
<feature type="transmembrane region" description="Helical" evidence="10">
    <location>
        <begin position="373"/>
        <end position="393"/>
    </location>
</feature>
<dbReference type="GO" id="GO:0080019">
    <property type="term" value="F:alcohol-forming very long-chain fatty acyl-CoA reductase activity"/>
    <property type="evidence" value="ECO:0007669"/>
    <property type="project" value="InterPro"/>
</dbReference>
<dbReference type="OrthoDB" id="429813at2759"/>
<keyword evidence="10" id="KW-0560">Oxidoreductase</keyword>
<keyword evidence="5 10" id="KW-0521">NADP</keyword>
<accession>A0A067QUF0</accession>
<keyword evidence="4 10" id="KW-0812">Transmembrane</keyword>
<dbReference type="FunFam" id="3.40.50.720:FF:000143">
    <property type="entry name" value="Fatty acyl-CoA reductase"/>
    <property type="match status" value="1"/>
</dbReference>
<dbReference type="InterPro" id="IPR036291">
    <property type="entry name" value="NAD(P)-bd_dom_sf"/>
</dbReference>
<evidence type="ECO:0000256" key="10">
    <source>
        <dbReference type="RuleBase" id="RU363097"/>
    </source>
</evidence>
<name>A0A067QUF0_ZOONE</name>
<keyword evidence="7 10" id="KW-0443">Lipid metabolism</keyword>
<dbReference type="CDD" id="cd09071">
    <property type="entry name" value="FAR_C"/>
    <property type="match status" value="1"/>
</dbReference>
<dbReference type="SUPFAM" id="SSF51735">
    <property type="entry name" value="NAD(P)-binding Rossmann-fold domains"/>
    <property type="match status" value="1"/>
</dbReference>
<keyword evidence="14" id="KW-1185">Reference proteome</keyword>
<dbReference type="InterPro" id="IPR026055">
    <property type="entry name" value="FAR"/>
</dbReference>
<dbReference type="InParanoid" id="A0A067QUF0"/>
<comment type="function">
    <text evidence="10">Catalyzes the reduction of fatty acyl-CoA to fatty alcohols.</text>
</comment>
<evidence type="ECO:0000256" key="7">
    <source>
        <dbReference type="ARBA" id="ARBA00023098"/>
    </source>
</evidence>
<dbReference type="OMA" id="RPSIMIA"/>
<evidence type="ECO:0000259" key="12">
    <source>
        <dbReference type="Pfam" id="PF07993"/>
    </source>
</evidence>
<dbReference type="Proteomes" id="UP000027135">
    <property type="component" value="Unassembled WGS sequence"/>
</dbReference>
<comment type="subcellular location">
    <subcellularLocation>
        <location evidence="1">Membrane</location>
        <topology evidence="1">Multi-pass membrane protein</topology>
    </subcellularLocation>
</comment>
<organism evidence="13 14">
    <name type="scientific">Zootermopsis nevadensis</name>
    <name type="common">Dampwood termite</name>
    <dbReference type="NCBI Taxonomy" id="136037"/>
    <lineage>
        <taxon>Eukaryota</taxon>
        <taxon>Metazoa</taxon>
        <taxon>Ecdysozoa</taxon>
        <taxon>Arthropoda</taxon>
        <taxon>Hexapoda</taxon>
        <taxon>Insecta</taxon>
        <taxon>Pterygota</taxon>
        <taxon>Neoptera</taxon>
        <taxon>Polyneoptera</taxon>
        <taxon>Dictyoptera</taxon>
        <taxon>Blattodea</taxon>
        <taxon>Blattoidea</taxon>
        <taxon>Termitoidae</taxon>
        <taxon>Termopsidae</taxon>
        <taxon>Zootermopsis</taxon>
    </lineage>
</organism>
<evidence type="ECO:0000256" key="2">
    <source>
        <dbReference type="ARBA" id="ARBA00005928"/>
    </source>
</evidence>
<dbReference type="Pfam" id="PF03015">
    <property type="entry name" value="Sterile"/>
    <property type="match status" value="1"/>
</dbReference>
<protein>
    <recommendedName>
        <fullName evidence="10">Fatty acyl-CoA reductase</fullName>
        <ecNumber evidence="10">1.2.1.84</ecNumber>
    </recommendedName>
</protein>
<gene>
    <name evidence="13" type="ORF">L798_15113</name>
</gene>
<feature type="transmembrane region" description="Helical" evidence="10">
    <location>
        <begin position="491"/>
        <end position="515"/>
    </location>
</feature>
<dbReference type="GO" id="GO:0016020">
    <property type="term" value="C:membrane"/>
    <property type="evidence" value="ECO:0007669"/>
    <property type="project" value="UniProtKB-SubCell"/>
</dbReference>
<dbReference type="GO" id="GO:0102965">
    <property type="term" value="F:alcohol-forming long-chain fatty acyl-CoA reductase activity"/>
    <property type="evidence" value="ECO:0007669"/>
    <property type="project" value="UniProtKB-EC"/>
</dbReference>
<comment type="similarity">
    <text evidence="2 10">Belongs to the fatty acyl-CoA reductase family.</text>
</comment>
<dbReference type="eggNOG" id="KOG1221">
    <property type="taxonomic scope" value="Eukaryota"/>
</dbReference>
<evidence type="ECO:0000259" key="11">
    <source>
        <dbReference type="Pfam" id="PF03015"/>
    </source>
</evidence>
<dbReference type="Gene3D" id="3.40.50.720">
    <property type="entry name" value="NAD(P)-binding Rossmann-like Domain"/>
    <property type="match status" value="1"/>
</dbReference>
<dbReference type="EC" id="1.2.1.84" evidence="10"/>
<evidence type="ECO:0000256" key="1">
    <source>
        <dbReference type="ARBA" id="ARBA00004141"/>
    </source>
</evidence>
<reference evidence="13 14" key="1">
    <citation type="journal article" date="2014" name="Nat. Commun.">
        <title>Molecular traces of alternative social organization in a termite genome.</title>
        <authorList>
            <person name="Terrapon N."/>
            <person name="Li C."/>
            <person name="Robertson H.M."/>
            <person name="Ji L."/>
            <person name="Meng X."/>
            <person name="Booth W."/>
            <person name="Chen Z."/>
            <person name="Childers C.P."/>
            <person name="Glastad K.M."/>
            <person name="Gokhale K."/>
            <person name="Gowin J."/>
            <person name="Gronenberg W."/>
            <person name="Hermansen R.A."/>
            <person name="Hu H."/>
            <person name="Hunt B.G."/>
            <person name="Huylmans A.K."/>
            <person name="Khalil S.M."/>
            <person name="Mitchell R.D."/>
            <person name="Munoz-Torres M.C."/>
            <person name="Mustard J.A."/>
            <person name="Pan H."/>
            <person name="Reese J.T."/>
            <person name="Scharf M.E."/>
            <person name="Sun F."/>
            <person name="Vogel H."/>
            <person name="Xiao J."/>
            <person name="Yang W."/>
            <person name="Yang Z."/>
            <person name="Yang Z."/>
            <person name="Zhou J."/>
            <person name="Zhu J."/>
            <person name="Brent C.S."/>
            <person name="Elsik C.G."/>
            <person name="Goodisman M.A."/>
            <person name="Liberles D.A."/>
            <person name="Roe R.M."/>
            <person name="Vargo E.L."/>
            <person name="Vilcinskas A."/>
            <person name="Wang J."/>
            <person name="Bornberg-Bauer E."/>
            <person name="Korb J."/>
            <person name="Zhang G."/>
            <person name="Liebig J."/>
        </authorList>
    </citation>
    <scope>NUCLEOTIDE SEQUENCE [LARGE SCALE GENOMIC DNA]</scope>
    <source>
        <tissue evidence="13">Whole organism</tissue>
    </source>
</reference>
<dbReference type="AlphaFoldDB" id="A0A067QUF0"/>
<dbReference type="EMBL" id="KK853249">
    <property type="protein sequence ID" value="KDR09345.1"/>
    <property type="molecule type" value="Genomic_DNA"/>
</dbReference>
<dbReference type="InterPro" id="IPR013120">
    <property type="entry name" value="FAR_NAD-bd"/>
</dbReference>
<evidence type="ECO:0000256" key="9">
    <source>
        <dbReference type="ARBA" id="ARBA00052530"/>
    </source>
</evidence>
<sequence>MDKKSKAPCKSNILETFRGARVLVTGGTGFVGQVLIEKLLRTCEIDKLYIIARPKNGMTEKERLEKIFDDHLYRRVKHEQPNCMSKVVLVKGDCEQRELGLSRDDHAVLVEEVNIIFHSAATVRFDAKLSTAFAINVLGTKYLLDMAREMPHLKAFVHISTAYSNCVIKEIHEQFYLPALRWTEVAQLIESLDQETIETITPIVLGDYPNTYSFTKSVTEDLIREESRGLPVGILRPSIVVSTASEPVVSWINNLYGAVGVVTGAALGLLKTMYCDSDMPADIVPVDMVINNAIAIAWDLAEHTSENKLPNTDIKTSKNEDKIPIFNYVSSIQNSITWGEFMRLNEVAIIYPSFKCIWYYCFQLNKHRFIHNIYIIFLHLLPAIFIDTGAKIIGKQPIMWKAYQKIHRFTDVIAYYSTQRWIFHNDNVQNLWRKMSPQDKVMFKFDITLLDWEVYLFSMIRGLRLYILQENFEHLKESSVRYKRLKYLHYTIVYSFRLLLLYAAYQIALHCWIAYKDVLLEVL</sequence>
<evidence type="ECO:0000313" key="14">
    <source>
        <dbReference type="Proteomes" id="UP000027135"/>
    </source>
</evidence>
<comment type="catalytic activity">
    <reaction evidence="9 10">
        <text>a long-chain fatty acyl-CoA + 2 NADPH + 2 H(+) = a long-chain primary fatty alcohol + 2 NADP(+) + CoA</text>
        <dbReference type="Rhea" id="RHEA:52716"/>
        <dbReference type="ChEBI" id="CHEBI:15378"/>
        <dbReference type="ChEBI" id="CHEBI:57287"/>
        <dbReference type="ChEBI" id="CHEBI:57783"/>
        <dbReference type="ChEBI" id="CHEBI:58349"/>
        <dbReference type="ChEBI" id="CHEBI:77396"/>
        <dbReference type="ChEBI" id="CHEBI:83139"/>
        <dbReference type="EC" id="1.2.1.84"/>
    </reaction>
</comment>
<dbReference type="CDD" id="cd05236">
    <property type="entry name" value="FAR-N_SDR_e"/>
    <property type="match status" value="1"/>
</dbReference>
<dbReference type="GO" id="GO:0035336">
    <property type="term" value="P:long-chain fatty-acyl-CoA metabolic process"/>
    <property type="evidence" value="ECO:0007669"/>
    <property type="project" value="TreeGrafter"/>
</dbReference>
<feature type="domain" description="Thioester reductase (TE)" evidence="12">
    <location>
        <begin position="24"/>
        <end position="292"/>
    </location>
</feature>
<dbReference type="GO" id="GO:0005777">
    <property type="term" value="C:peroxisome"/>
    <property type="evidence" value="ECO:0007669"/>
    <property type="project" value="TreeGrafter"/>
</dbReference>
<keyword evidence="6 10" id="KW-1133">Transmembrane helix</keyword>
<evidence type="ECO:0000256" key="6">
    <source>
        <dbReference type="ARBA" id="ARBA00022989"/>
    </source>
</evidence>